<comment type="subcellular location">
    <subcellularLocation>
        <location evidence="1">Membrane</location>
        <topology evidence="1">Multi-pass membrane protein</topology>
    </subcellularLocation>
</comment>
<evidence type="ECO:0000313" key="8">
    <source>
        <dbReference type="Proteomes" id="UP001279734"/>
    </source>
</evidence>
<feature type="transmembrane region" description="Helical" evidence="6">
    <location>
        <begin position="12"/>
        <end position="30"/>
    </location>
</feature>
<dbReference type="PANTHER" id="PTHR11654">
    <property type="entry name" value="OLIGOPEPTIDE TRANSPORTER-RELATED"/>
    <property type="match status" value="1"/>
</dbReference>
<proteinExistence type="inferred from homology"/>
<comment type="caution">
    <text evidence="7">The sequence shown here is derived from an EMBL/GenBank/DDBJ whole genome shotgun (WGS) entry which is preliminary data.</text>
</comment>
<dbReference type="GO" id="GO:0022857">
    <property type="term" value="F:transmembrane transporter activity"/>
    <property type="evidence" value="ECO:0007669"/>
    <property type="project" value="InterPro"/>
</dbReference>
<dbReference type="AlphaFoldDB" id="A0AAD3TAZ4"/>
<keyword evidence="4 6" id="KW-1133">Transmembrane helix</keyword>
<sequence>MGDTTAVIKSTYAVLIVFIVMTAPLADAVFHDQRSHFGFGKTFSPDPICEPLLKQIRKHRCLDKAAVVSDNEIKCKDFSNLWKLCTVTQVEELKILIRMFPTWATGICQEVNYVCRARRSHGQNHWLFHRTSHFSIDIRHHQRHILGPVYDMILEPFAREFTSKERGFSDLQRMGIGPFISILSMAAATLVEIKPLQLSKELGLVDKDVTVPLNIFWQIPQYFLVGAAEVFTFFGQLEFFYD</sequence>
<dbReference type="GO" id="GO:0016020">
    <property type="term" value="C:membrane"/>
    <property type="evidence" value="ECO:0007669"/>
    <property type="project" value="UniProtKB-SubCell"/>
</dbReference>
<name>A0AAD3TAZ4_NEPGR</name>
<organism evidence="7 8">
    <name type="scientific">Nepenthes gracilis</name>
    <name type="common">Slender pitcher plant</name>
    <dbReference type="NCBI Taxonomy" id="150966"/>
    <lineage>
        <taxon>Eukaryota</taxon>
        <taxon>Viridiplantae</taxon>
        <taxon>Streptophyta</taxon>
        <taxon>Embryophyta</taxon>
        <taxon>Tracheophyta</taxon>
        <taxon>Spermatophyta</taxon>
        <taxon>Magnoliopsida</taxon>
        <taxon>eudicotyledons</taxon>
        <taxon>Gunneridae</taxon>
        <taxon>Pentapetalae</taxon>
        <taxon>Caryophyllales</taxon>
        <taxon>Nepenthaceae</taxon>
        <taxon>Nepenthes</taxon>
    </lineage>
</organism>
<evidence type="ECO:0000256" key="5">
    <source>
        <dbReference type="ARBA" id="ARBA00023136"/>
    </source>
</evidence>
<keyword evidence="3 6" id="KW-0812">Transmembrane</keyword>
<dbReference type="Proteomes" id="UP001279734">
    <property type="component" value="Unassembled WGS sequence"/>
</dbReference>
<comment type="similarity">
    <text evidence="2">Belongs to the major facilitator superfamily. Proton-dependent oligopeptide transporter (POT/PTR) (TC 2.A.17) family.</text>
</comment>
<dbReference type="Gene3D" id="1.20.1250.20">
    <property type="entry name" value="MFS general substrate transporter like domains"/>
    <property type="match status" value="1"/>
</dbReference>
<evidence type="ECO:0000256" key="4">
    <source>
        <dbReference type="ARBA" id="ARBA00022989"/>
    </source>
</evidence>
<evidence type="ECO:0000256" key="1">
    <source>
        <dbReference type="ARBA" id="ARBA00004141"/>
    </source>
</evidence>
<protein>
    <submittedName>
        <fullName evidence="7">Uncharacterized protein</fullName>
    </submittedName>
</protein>
<accession>A0AAD3TAZ4</accession>
<gene>
    <name evidence="7" type="ORF">Nepgr_028758</name>
</gene>
<dbReference type="Pfam" id="PF00854">
    <property type="entry name" value="PTR2"/>
    <property type="match status" value="1"/>
</dbReference>
<keyword evidence="5 6" id="KW-0472">Membrane</keyword>
<dbReference type="EMBL" id="BSYO01000032">
    <property type="protein sequence ID" value="GMH26915.1"/>
    <property type="molecule type" value="Genomic_DNA"/>
</dbReference>
<dbReference type="InterPro" id="IPR000109">
    <property type="entry name" value="POT_fam"/>
</dbReference>
<dbReference type="InterPro" id="IPR036259">
    <property type="entry name" value="MFS_trans_sf"/>
</dbReference>
<keyword evidence="8" id="KW-1185">Reference proteome</keyword>
<evidence type="ECO:0000313" key="7">
    <source>
        <dbReference type="EMBL" id="GMH26915.1"/>
    </source>
</evidence>
<evidence type="ECO:0000256" key="6">
    <source>
        <dbReference type="SAM" id="Phobius"/>
    </source>
</evidence>
<evidence type="ECO:0000256" key="2">
    <source>
        <dbReference type="ARBA" id="ARBA00005982"/>
    </source>
</evidence>
<reference evidence="7" key="1">
    <citation type="submission" date="2023-05" db="EMBL/GenBank/DDBJ databases">
        <title>Nepenthes gracilis genome sequencing.</title>
        <authorList>
            <person name="Fukushima K."/>
        </authorList>
    </citation>
    <scope>NUCLEOTIDE SEQUENCE</scope>
    <source>
        <strain evidence="7">SING2019-196</strain>
    </source>
</reference>
<evidence type="ECO:0000256" key="3">
    <source>
        <dbReference type="ARBA" id="ARBA00022692"/>
    </source>
</evidence>